<sequence length="310" mass="36716">MLKVCFVLGVMPRCGTNFLQNMLRLHTSCYAPGPVWEDFVISQLDILFRYSQRVSNNWDPYWFRNAETNHKDLLMQCLGQGIQDFLKLQVKNSNPKNEIEYIISKTPSLKGIDKYSLFFKNCKFIMIMRDGRSVVASGEKSFSWDFELAAIQWKLNAKKIKKFKKMNDINFDTFLLIKFENLIVEPENQFKKMIEYLGLSLNDFDFSKLKSLPVSGSSDLKSSSKAMHWKPVSKENKFDPLNRFSNWSLNRKKIFHYIAKNEMEYFGYHSDIALSYWDRVWISLYLLIWPIKFVLKKLKEFFHSIFNKAI</sequence>
<dbReference type="InterPro" id="IPR027417">
    <property type="entry name" value="P-loop_NTPase"/>
</dbReference>
<dbReference type="EMBL" id="CP134146">
    <property type="protein sequence ID" value="WNC68458.1"/>
    <property type="molecule type" value="Genomic_DNA"/>
</dbReference>
<dbReference type="GO" id="GO:0016740">
    <property type="term" value="F:transferase activity"/>
    <property type="evidence" value="ECO:0007669"/>
    <property type="project" value="UniProtKB-KW"/>
</dbReference>
<dbReference type="Proteomes" id="UP001248581">
    <property type="component" value="Chromosome"/>
</dbReference>
<accession>A0ABY9TJN2</accession>
<name>A0ABY9TJN2_9GAMM</name>
<keyword evidence="1" id="KW-0808">Transferase</keyword>
<gene>
    <name evidence="1" type="ORF">RI845_18305</name>
</gene>
<dbReference type="RefSeq" id="WP_348387614.1">
    <property type="nucleotide sequence ID" value="NZ_CP134146.1"/>
</dbReference>
<reference evidence="2" key="1">
    <citation type="submission" date="2023-09" db="EMBL/GenBank/DDBJ databases">
        <authorList>
            <person name="Li S."/>
            <person name="Li X."/>
            <person name="Zhang C."/>
            <person name="Zhao Z."/>
        </authorList>
    </citation>
    <scope>NUCLEOTIDE SEQUENCE [LARGE SCALE GENOMIC DNA]</scope>
    <source>
        <strain evidence="2">SQ345</strain>
    </source>
</reference>
<dbReference type="Pfam" id="PF13469">
    <property type="entry name" value="Sulfotransfer_3"/>
    <property type="match status" value="1"/>
</dbReference>
<keyword evidence="2" id="KW-1185">Reference proteome</keyword>
<dbReference type="Gene3D" id="3.40.50.300">
    <property type="entry name" value="P-loop containing nucleotide triphosphate hydrolases"/>
    <property type="match status" value="1"/>
</dbReference>
<dbReference type="SUPFAM" id="SSF52540">
    <property type="entry name" value="P-loop containing nucleoside triphosphate hydrolases"/>
    <property type="match status" value="1"/>
</dbReference>
<evidence type="ECO:0000313" key="1">
    <source>
        <dbReference type="EMBL" id="WNC68458.1"/>
    </source>
</evidence>
<organism evidence="1 2">
    <name type="scientific">Thalassotalea nanhaiensis</name>
    <dbReference type="NCBI Taxonomy" id="3065648"/>
    <lineage>
        <taxon>Bacteria</taxon>
        <taxon>Pseudomonadati</taxon>
        <taxon>Pseudomonadota</taxon>
        <taxon>Gammaproteobacteria</taxon>
        <taxon>Alteromonadales</taxon>
        <taxon>Colwelliaceae</taxon>
        <taxon>Thalassotalea</taxon>
    </lineage>
</organism>
<evidence type="ECO:0000313" key="2">
    <source>
        <dbReference type="Proteomes" id="UP001248581"/>
    </source>
</evidence>
<proteinExistence type="predicted"/>
<dbReference type="EC" id="2.8.2.-" evidence="1"/>
<protein>
    <submittedName>
        <fullName evidence="1">Sulfotransferase</fullName>
        <ecNumber evidence="1">2.8.2.-</ecNumber>
    </submittedName>
</protein>